<accession>A0A0V0R282</accession>
<dbReference type="GO" id="GO:0030968">
    <property type="term" value="P:endoplasmic reticulum unfolded protein response"/>
    <property type="evidence" value="ECO:0007669"/>
    <property type="project" value="InterPro"/>
</dbReference>
<dbReference type="OrthoDB" id="289100at2759"/>
<keyword evidence="4" id="KW-1015">Disulfide bond</keyword>
<evidence type="ECO:0000256" key="1">
    <source>
        <dbReference type="ARBA" id="ARBA00004240"/>
    </source>
</evidence>
<dbReference type="SUPFAM" id="SSF50911">
    <property type="entry name" value="Mannose 6-phosphate receptor domain"/>
    <property type="match status" value="1"/>
</dbReference>
<dbReference type="InterPro" id="IPR012913">
    <property type="entry name" value="OS9-like_dom"/>
</dbReference>
<evidence type="ECO:0000313" key="7">
    <source>
        <dbReference type="Proteomes" id="UP000054937"/>
    </source>
</evidence>
<evidence type="ECO:0000259" key="5">
    <source>
        <dbReference type="PROSITE" id="PS51914"/>
    </source>
</evidence>
<evidence type="ECO:0000256" key="3">
    <source>
        <dbReference type="ARBA" id="ARBA00022824"/>
    </source>
</evidence>
<dbReference type="GO" id="GO:0030970">
    <property type="term" value="P:retrograde protein transport, ER to cytosol"/>
    <property type="evidence" value="ECO:0007669"/>
    <property type="project" value="TreeGrafter"/>
</dbReference>
<dbReference type="Pfam" id="PF07915">
    <property type="entry name" value="PRKCSH"/>
    <property type="match status" value="1"/>
</dbReference>
<dbReference type="Gene3D" id="2.70.130.10">
    <property type="entry name" value="Mannose-6-phosphate receptor binding domain"/>
    <property type="match status" value="1"/>
</dbReference>
<dbReference type="PROSITE" id="PS51914">
    <property type="entry name" value="MRH"/>
    <property type="match status" value="1"/>
</dbReference>
<organism evidence="6 7">
    <name type="scientific">Pseudocohnilembus persalinus</name>
    <name type="common">Ciliate</name>
    <dbReference type="NCBI Taxonomy" id="266149"/>
    <lineage>
        <taxon>Eukaryota</taxon>
        <taxon>Sar</taxon>
        <taxon>Alveolata</taxon>
        <taxon>Ciliophora</taxon>
        <taxon>Intramacronucleata</taxon>
        <taxon>Oligohymenophorea</taxon>
        <taxon>Scuticociliatia</taxon>
        <taxon>Philasterida</taxon>
        <taxon>Pseudocohnilembidae</taxon>
        <taxon>Pseudocohnilembus</taxon>
    </lineage>
</organism>
<keyword evidence="3" id="KW-0256">Endoplasmic reticulum</keyword>
<name>A0A0V0R282_PSEPJ</name>
<keyword evidence="2" id="KW-0732">Signal</keyword>
<reference evidence="6 7" key="1">
    <citation type="journal article" date="2015" name="Sci. Rep.">
        <title>Genome of the facultative scuticociliatosis pathogen Pseudocohnilembus persalinus provides insight into its virulence through horizontal gene transfer.</title>
        <authorList>
            <person name="Xiong J."/>
            <person name="Wang G."/>
            <person name="Cheng J."/>
            <person name="Tian M."/>
            <person name="Pan X."/>
            <person name="Warren A."/>
            <person name="Jiang C."/>
            <person name="Yuan D."/>
            <person name="Miao W."/>
        </authorList>
    </citation>
    <scope>NUCLEOTIDE SEQUENCE [LARGE SCALE GENOMIC DNA]</scope>
    <source>
        <strain evidence="6">36N120E</strain>
    </source>
</reference>
<comment type="subcellular location">
    <subcellularLocation>
        <location evidence="1">Endoplasmic reticulum</location>
    </subcellularLocation>
</comment>
<keyword evidence="6" id="KW-0675">Receptor</keyword>
<dbReference type="GO" id="GO:0005788">
    <property type="term" value="C:endoplasmic reticulum lumen"/>
    <property type="evidence" value="ECO:0007669"/>
    <property type="project" value="TreeGrafter"/>
</dbReference>
<dbReference type="InterPro" id="IPR045149">
    <property type="entry name" value="OS-9-like"/>
</dbReference>
<dbReference type="InterPro" id="IPR009011">
    <property type="entry name" value="Man6P_isomerase_rcpt-bd_dom_sf"/>
</dbReference>
<dbReference type="AlphaFoldDB" id="A0A0V0R282"/>
<feature type="domain" description="MRH" evidence="5">
    <location>
        <begin position="444"/>
        <end position="593"/>
    </location>
</feature>
<sequence>MNNFQQLEQLQNFLDYYQCIDKYVYLENGKILNCKIPLHDQSQPKDSEERDKIIAELENEINLGNDIYLNDKVGPYLLGSLNGLCVINYQFDFLYEFCFNKYIRQFDNQQTIKNARKKKAEEIYIGYFDNSTNPNFPQIQYNLPQINNTVNIIGQVATFTQEIKIIECTNQDMLNELQNLQQFITLQNVIMLEKFNPFVIQQIQNLEKGWKIPISAQQIQIKDTYIIDTEKQFQIDDIIKTVPLKRNIKSIEFKVVKIYDQMIHVEGNISEYNGYFVVKGKINQKQQEFQLQQLKIQKQIPPLSLISYQQNSDDILQEDMEQYLYHQSFDLQEYDNEFLIRFILDKKNPNKISSLRLAFQSNDNFNDNIEINFSYDYNIIVKDFMDSNKIIKKDDFFQNFTNMFNNQEIWISFDKNVLRIGYGEQIKTQTQFVSYNLKSERKINKFLINQFKTTNVKLYNLNISKINNKLSEIFYAMDNSLVQFKNNGQFVDQINKQEHHNISINVENLKEYVINRQFYLYTENDLELQISHYDRIVYQQVYLNGEYCPPVQANRKVIVQYLCGDSLFKFESVQEPNTCVYQISISTKLVCNNLKPIQNSQIDQMIQNLDSVNDIYCFFINE</sequence>
<comment type="caution">
    <text evidence="6">The sequence shown here is derived from an EMBL/GenBank/DDBJ whole genome shotgun (WGS) entry which is preliminary data.</text>
</comment>
<gene>
    <name evidence="6" type="ORF">PPERSA_03515</name>
</gene>
<dbReference type="InParanoid" id="A0A0V0R282"/>
<evidence type="ECO:0000256" key="2">
    <source>
        <dbReference type="ARBA" id="ARBA00022729"/>
    </source>
</evidence>
<dbReference type="PANTHER" id="PTHR15414:SF0">
    <property type="entry name" value="ENDOPLASMIC RETICULUM LECTIN 1"/>
    <property type="match status" value="1"/>
</dbReference>
<keyword evidence="7" id="KW-1185">Reference proteome</keyword>
<dbReference type="EMBL" id="LDAU01000060">
    <property type="protein sequence ID" value="KRX08644.1"/>
    <property type="molecule type" value="Genomic_DNA"/>
</dbReference>
<evidence type="ECO:0000256" key="4">
    <source>
        <dbReference type="ARBA" id="ARBA00023157"/>
    </source>
</evidence>
<dbReference type="Proteomes" id="UP000054937">
    <property type="component" value="Unassembled WGS sequence"/>
</dbReference>
<proteinExistence type="predicted"/>
<evidence type="ECO:0000313" key="6">
    <source>
        <dbReference type="EMBL" id="KRX08644.1"/>
    </source>
</evidence>
<protein>
    <submittedName>
        <fullName evidence="6">Mannose-6-phosphate receptor binding domain</fullName>
    </submittedName>
</protein>
<dbReference type="PANTHER" id="PTHR15414">
    <property type="entry name" value="OS-9-RELATED"/>
    <property type="match status" value="1"/>
</dbReference>
<dbReference type="InterPro" id="IPR044865">
    <property type="entry name" value="MRH_dom"/>
</dbReference>